<dbReference type="Proteomes" id="UP000003163">
    <property type="component" value="Unassembled WGS sequence"/>
</dbReference>
<sequence length="275" mass="32700">MSIFLYILGLYAINSEPELLIFESLPMSSKLQIKYFVQEDHFLILNLDHKLFPYLSRKKNYSLVRIKENEKEKRVFYVLYRGDKNNIFPISDDIFLEFNKVRESKKEENVSVNKKTEKNDKKCWKKEDEEKNKDEAKNKIHEKKDNFDVNKKSKKSKQREKGNICKGNKEDSHSENKIKLRKKERKIYNHKLTIKCDKLLKKVHEYAWDAERGMKLSFIVFTRSGKIINSKEVLDMVAVPDFTVHFLTFTTSGIVFTFIASTLIKSYIEEEMTKK</sequence>
<feature type="compositionally biased region" description="Basic and acidic residues" evidence="1">
    <location>
        <begin position="159"/>
        <end position="177"/>
    </location>
</feature>
<dbReference type="AlphaFoldDB" id="J9DR06"/>
<protein>
    <submittedName>
        <fullName evidence="3">Uncharacterized protein</fullName>
    </submittedName>
</protein>
<evidence type="ECO:0000256" key="2">
    <source>
        <dbReference type="SAM" id="Phobius"/>
    </source>
</evidence>
<dbReference type="HOGENOM" id="CLU_1012033_0_0_1"/>
<reference evidence="4" key="2">
    <citation type="submission" date="2015-07" db="EMBL/GenBank/DDBJ databases">
        <title>Contrasting host-pathogen interactions and genome evolution in two generalist and specialist microsporidian pathogens of mosquitoes.</title>
        <authorList>
            <consortium name="The Broad Institute Genomics Platform"/>
            <consortium name="The Broad Institute Genome Sequencing Center for Infectious Disease"/>
            <person name="Cuomo C.A."/>
            <person name="Sanscrainte N.D."/>
            <person name="Goldberg J.M."/>
            <person name="Heiman D."/>
            <person name="Young S."/>
            <person name="Zeng Q."/>
            <person name="Becnel J.J."/>
            <person name="Birren B.W."/>
        </authorList>
    </citation>
    <scope>NUCLEOTIDE SEQUENCE [LARGE SCALE GENOMIC DNA]</scope>
    <source>
        <strain evidence="4">USNM 41457</strain>
    </source>
</reference>
<proteinExistence type="predicted"/>
<dbReference type="InParanoid" id="J9DR06"/>
<keyword evidence="2" id="KW-1133">Transmembrane helix</keyword>
<feature type="transmembrane region" description="Helical" evidence="2">
    <location>
        <begin position="246"/>
        <end position="268"/>
    </location>
</feature>
<reference evidence="3 4" key="1">
    <citation type="submission" date="2011-08" db="EMBL/GenBank/DDBJ databases">
        <authorList>
            <person name="Liu Z.J."/>
            <person name="Shi F.L."/>
            <person name="Lu J.Q."/>
            <person name="Li M."/>
            <person name="Wang Z.L."/>
        </authorList>
    </citation>
    <scope>NUCLEOTIDE SEQUENCE [LARGE SCALE GENOMIC DNA]</scope>
    <source>
        <strain evidence="3 4">USNM 41457</strain>
    </source>
</reference>
<comment type="caution">
    <text evidence="3">The sequence shown here is derived from an EMBL/GenBank/DDBJ whole genome shotgun (WGS) entry which is preliminary data.</text>
</comment>
<keyword evidence="2" id="KW-0472">Membrane</keyword>
<feature type="region of interest" description="Disordered" evidence="1">
    <location>
        <begin position="121"/>
        <end position="177"/>
    </location>
</feature>
<gene>
    <name evidence="3" type="ORF">EDEG_01962</name>
</gene>
<name>J9DR06_EDHAE</name>
<dbReference type="EMBL" id="AFBI03000031">
    <property type="protein sequence ID" value="EJW03767.1"/>
    <property type="molecule type" value="Genomic_DNA"/>
</dbReference>
<evidence type="ECO:0000313" key="3">
    <source>
        <dbReference type="EMBL" id="EJW03767.1"/>
    </source>
</evidence>
<keyword evidence="2" id="KW-0812">Transmembrane</keyword>
<evidence type="ECO:0000256" key="1">
    <source>
        <dbReference type="SAM" id="MobiDB-lite"/>
    </source>
</evidence>
<evidence type="ECO:0000313" key="4">
    <source>
        <dbReference type="Proteomes" id="UP000003163"/>
    </source>
</evidence>
<accession>J9DR06</accession>
<dbReference type="VEuPathDB" id="MicrosporidiaDB:EDEG_01962"/>
<keyword evidence="4" id="KW-1185">Reference proteome</keyword>
<organism evidence="3 4">
    <name type="scientific">Edhazardia aedis (strain USNM 41457)</name>
    <name type="common">Microsporidian parasite</name>
    <dbReference type="NCBI Taxonomy" id="1003232"/>
    <lineage>
        <taxon>Eukaryota</taxon>
        <taxon>Fungi</taxon>
        <taxon>Fungi incertae sedis</taxon>
        <taxon>Microsporidia</taxon>
        <taxon>Edhazardia</taxon>
    </lineage>
</organism>
<feature type="compositionally biased region" description="Basic and acidic residues" evidence="1">
    <location>
        <begin position="121"/>
        <end position="151"/>
    </location>
</feature>